<dbReference type="STRING" id="92947.BVG79_01773"/>
<proteinExistence type="predicted"/>
<keyword evidence="1" id="KW-0812">Transmembrane</keyword>
<organism evidence="2 3">
    <name type="scientific">Ketogulonicigenium robustum</name>
    <dbReference type="NCBI Taxonomy" id="92947"/>
    <lineage>
        <taxon>Bacteria</taxon>
        <taxon>Pseudomonadati</taxon>
        <taxon>Pseudomonadota</taxon>
        <taxon>Alphaproteobacteria</taxon>
        <taxon>Rhodobacterales</taxon>
        <taxon>Roseobacteraceae</taxon>
        <taxon>Ketogulonicigenium</taxon>
    </lineage>
</organism>
<dbReference type="Proteomes" id="UP000242447">
    <property type="component" value="Chromosome"/>
</dbReference>
<sequence>MTALQQYARLESFGKWRPSADHAFRDVVVSFGDATLVLVDPAGRPLAHWSLPAIRALDRAPDAPATSQTYTPDSDGDELLELDDALMIEALAKVMTALQTPQTRRLRLRLVVLGTMLTLALAAMLLLPVLVRNQALSVVPLAKRAELGVSILGHMQNQTGPSCRDPFGVRALEQLRQRVLGPGWPGRIVVLPGDAFAPTVLPGRTIVLSHHALINAADPAELASLIAATAQTQTQTDPLRPLLADSGFAATAALLTTGDLPQSALVDYAHKILARPAGNAASAPAPTGNVLNDNDWVGLLGICNS</sequence>
<accession>A0A1W6P1F6</accession>
<gene>
    <name evidence="2" type="ORF">BVG79_01773</name>
</gene>
<dbReference type="EMBL" id="CP019937">
    <property type="protein sequence ID" value="ARO15117.1"/>
    <property type="molecule type" value="Genomic_DNA"/>
</dbReference>
<dbReference type="OrthoDB" id="7822309at2"/>
<dbReference type="KEGG" id="kro:BVG79_01773"/>
<evidence type="ECO:0000313" key="2">
    <source>
        <dbReference type="EMBL" id="ARO15117.1"/>
    </source>
</evidence>
<keyword evidence="1" id="KW-1133">Transmembrane helix</keyword>
<keyword evidence="1" id="KW-0472">Membrane</keyword>
<reference evidence="2 3" key="1">
    <citation type="submission" date="2017-02" db="EMBL/GenBank/DDBJ databases">
        <title>Ketogulonicigenium robustum SPU B003 Genome sequencing and assembly.</title>
        <authorList>
            <person name="Li Y."/>
            <person name="Liu L."/>
            <person name="Wang C."/>
            <person name="Zhang M."/>
            <person name="Zhang T."/>
            <person name="Zhang Y."/>
        </authorList>
    </citation>
    <scope>NUCLEOTIDE SEQUENCE [LARGE SCALE GENOMIC DNA]</scope>
    <source>
        <strain evidence="2 3">SPU_B003</strain>
    </source>
</reference>
<evidence type="ECO:0000256" key="1">
    <source>
        <dbReference type="SAM" id="Phobius"/>
    </source>
</evidence>
<dbReference type="RefSeq" id="WP_085786557.1">
    <property type="nucleotide sequence ID" value="NZ_CP019937.1"/>
</dbReference>
<keyword evidence="3" id="KW-1185">Reference proteome</keyword>
<dbReference type="AlphaFoldDB" id="A0A1W6P1F6"/>
<feature type="transmembrane region" description="Helical" evidence="1">
    <location>
        <begin position="110"/>
        <end position="131"/>
    </location>
</feature>
<protein>
    <submittedName>
        <fullName evidence="2">Uncharacterized protein</fullName>
    </submittedName>
</protein>
<evidence type="ECO:0000313" key="3">
    <source>
        <dbReference type="Proteomes" id="UP000242447"/>
    </source>
</evidence>
<name>A0A1W6P1F6_9RHOB</name>